<reference evidence="1" key="1">
    <citation type="submission" date="2019-06" db="EMBL/GenBank/DDBJ databases">
        <authorList>
            <person name="Zheng W."/>
        </authorList>
    </citation>
    <scope>NUCLEOTIDE SEQUENCE</scope>
    <source>
        <strain evidence="1">QDHG01</strain>
    </source>
</reference>
<comment type="caution">
    <text evidence="1">The sequence shown here is derived from an EMBL/GenBank/DDBJ whole genome shotgun (WGS) entry which is preliminary data.</text>
</comment>
<accession>A0A8J8T2V8</accession>
<dbReference type="EMBL" id="RRYP01007784">
    <property type="protein sequence ID" value="TNV80237.1"/>
    <property type="molecule type" value="Genomic_DNA"/>
</dbReference>
<sequence length="90" mass="10366">MGFKTLGMQINFFLNNQKHPIGVYIKSQANLGMLGFLNYPIILMLEHYRIQLKCLNHQIHQSSFSQSSFNQADQLTVMISNNFSTLRSIT</sequence>
<dbReference type="AlphaFoldDB" id="A0A8J8T2V8"/>
<organism evidence="1 2">
    <name type="scientific">Halteria grandinella</name>
    <dbReference type="NCBI Taxonomy" id="5974"/>
    <lineage>
        <taxon>Eukaryota</taxon>
        <taxon>Sar</taxon>
        <taxon>Alveolata</taxon>
        <taxon>Ciliophora</taxon>
        <taxon>Intramacronucleata</taxon>
        <taxon>Spirotrichea</taxon>
        <taxon>Stichotrichia</taxon>
        <taxon>Sporadotrichida</taxon>
        <taxon>Halteriidae</taxon>
        <taxon>Halteria</taxon>
    </lineage>
</organism>
<evidence type="ECO:0000313" key="1">
    <source>
        <dbReference type="EMBL" id="TNV80237.1"/>
    </source>
</evidence>
<keyword evidence="2" id="KW-1185">Reference proteome</keyword>
<proteinExistence type="predicted"/>
<name>A0A8J8T2V8_HALGN</name>
<dbReference type="Proteomes" id="UP000785679">
    <property type="component" value="Unassembled WGS sequence"/>
</dbReference>
<evidence type="ECO:0000313" key="2">
    <source>
        <dbReference type="Proteomes" id="UP000785679"/>
    </source>
</evidence>
<gene>
    <name evidence="1" type="ORF">FGO68_gene16409</name>
</gene>
<protein>
    <submittedName>
        <fullName evidence="1">Uncharacterized protein</fullName>
    </submittedName>
</protein>